<organism evidence="1">
    <name type="scientific">marine sediment metagenome</name>
    <dbReference type="NCBI Taxonomy" id="412755"/>
    <lineage>
        <taxon>unclassified sequences</taxon>
        <taxon>metagenomes</taxon>
        <taxon>ecological metagenomes</taxon>
    </lineage>
</organism>
<dbReference type="EMBL" id="BARS01030322">
    <property type="protein sequence ID" value="GAG20460.1"/>
    <property type="molecule type" value="Genomic_DNA"/>
</dbReference>
<accession>X0VQJ0</accession>
<protein>
    <submittedName>
        <fullName evidence="1">Uncharacterized protein</fullName>
    </submittedName>
</protein>
<proteinExistence type="predicted"/>
<sequence length="36" mass="3897">WDGDSKALRASLERIANAARDIIDDVEGQSARRAVA</sequence>
<evidence type="ECO:0000313" key="1">
    <source>
        <dbReference type="EMBL" id="GAG20460.1"/>
    </source>
</evidence>
<gene>
    <name evidence="1" type="ORF">S01H1_47295</name>
</gene>
<comment type="caution">
    <text evidence="1">The sequence shown here is derived from an EMBL/GenBank/DDBJ whole genome shotgun (WGS) entry which is preliminary data.</text>
</comment>
<reference evidence="1" key="1">
    <citation type="journal article" date="2014" name="Front. Microbiol.">
        <title>High frequency of phylogenetically diverse reductive dehalogenase-homologous genes in deep subseafloor sedimentary metagenomes.</title>
        <authorList>
            <person name="Kawai M."/>
            <person name="Futagami T."/>
            <person name="Toyoda A."/>
            <person name="Takaki Y."/>
            <person name="Nishi S."/>
            <person name="Hori S."/>
            <person name="Arai W."/>
            <person name="Tsubouchi T."/>
            <person name="Morono Y."/>
            <person name="Uchiyama I."/>
            <person name="Ito T."/>
            <person name="Fujiyama A."/>
            <person name="Inagaki F."/>
            <person name="Takami H."/>
        </authorList>
    </citation>
    <scope>NUCLEOTIDE SEQUENCE</scope>
    <source>
        <strain evidence="1">Expedition CK06-06</strain>
    </source>
</reference>
<name>X0VQJ0_9ZZZZ</name>
<dbReference type="AlphaFoldDB" id="X0VQJ0"/>
<feature type="non-terminal residue" evidence="1">
    <location>
        <position position="1"/>
    </location>
</feature>